<evidence type="ECO:0000259" key="2">
    <source>
        <dbReference type="Pfam" id="PF14832"/>
    </source>
</evidence>
<dbReference type="Proteomes" id="UP000799766">
    <property type="component" value="Unassembled WGS sequence"/>
</dbReference>
<dbReference type="InterPro" id="IPR028116">
    <property type="entry name" value="Cis-CaaD-like"/>
</dbReference>
<feature type="domain" description="Tautomerase cis-CaaD-like" evidence="2">
    <location>
        <begin position="1"/>
        <end position="152"/>
    </location>
</feature>
<gene>
    <name evidence="3" type="ORF">BDY21DRAFT_332464</name>
</gene>
<evidence type="ECO:0000313" key="4">
    <source>
        <dbReference type="Proteomes" id="UP000799766"/>
    </source>
</evidence>
<dbReference type="Pfam" id="PF14832">
    <property type="entry name" value="Tautomerase_3"/>
    <property type="match status" value="1"/>
</dbReference>
<keyword evidence="1" id="KW-1133">Transmembrane helix</keyword>
<keyword evidence="1" id="KW-0812">Transmembrane</keyword>
<dbReference type="AlphaFoldDB" id="A0A6A6PC38"/>
<reference evidence="3" key="1">
    <citation type="journal article" date="2020" name="Stud. Mycol.">
        <title>101 Dothideomycetes genomes: a test case for predicting lifestyles and emergence of pathogens.</title>
        <authorList>
            <person name="Haridas S."/>
            <person name="Albert R."/>
            <person name="Binder M."/>
            <person name="Bloem J."/>
            <person name="Labutti K."/>
            <person name="Salamov A."/>
            <person name="Andreopoulos B."/>
            <person name="Baker S."/>
            <person name="Barry K."/>
            <person name="Bills G."/>
            <person name="Bluhm B."/>
            <person name="Cannon C."/>
            <person name="Castanera R."/>
            <person name="Culley D."/>
            <person name="Daum C."/>
            <person name="Ezra D."/>
            <person name="Gonzalez J."/>
            <person name="Henrissat B."/>
            <person name="Kuo A."/>
            <person name="Liang C."/>
            <person name="Lipzen A."/>
            <person name="Lutzoni F."/>
            <person name="Magnuson J."/>
            <person name="Mondo S."/>
            <person name="Nolan M."/>
            <person name="Ohm R."/>
            <person name="Pangilinan J."/>
            <person name="Park H.-J."/>
            <person name="Ramirez L."/>
            <person name="Alfaro M."/>
            <person name="Sun H."/>
            <person name="Tritt A."/>
            <person name="Yoshinaga Y."/>
            <person name="Zwiers L.-H."/>
            <person name="Turgeon B."/>
            <person name="Goodwin S."/>
            <person name="Spatafora J."/>
            <person name="Crous P."/>
            <person name="Grigoriev I."/>
        </authorList>
    </citation>
    <scope>NUCLEOTIDE SEQUENCE</scope>
    <source>
        <strain evidence="3">ATCC 16933</strain>
    </source>
</reference>
<organism evidence="3 4">
    <name type="scientific">Lineolata rhizophorae</name>
    <dbReference type="NCBI Taxonomy" id="578093"/>
    <lineage>
        <taxon>Eukaryota</taxon>
        <taxon>Fungi</taxon>
        <taxon>Dikarya</taxon>
        <taxon>Ascomycota</taxon>
        <taxon>Pezizomycotina</taxon>
        <taxon>Dothideomycetes</taxon>
        <taxon>Dothideomycetes incertae sedis</taxon>
        <taxon>Lineolatales</taxon>
        <taxon>Lineolataceae</taxon>
        <taxon>Lineolata</taxon>
    </lineage>
</organism>
<proteinExistence type="predicted"/>
<dbReference type="Gene3D" id="3.30.429.10">
    <property type="entry name" value="Macrophage Migration Inhibitory Factor"/>
    <property type="match status" value="1"/>
</dbReference>
<keyword evidence="4" id="KW-1185">Reference proteome</keyword>
<name>A0A6A6PC38_9PEZI</name>
<sequence>MPLWRLYHPDTILNTPEEKSIIASKITSMYTAVGLPAFYVVVLFWPLPATNIYIGGHPSIVSSPSHPPTAAGAAPPFVRYVASNIARKLPGPEAHQRFMKRVNDTLGTVMLEKGWDWEIHFDETERELWRISGLKAPPTGSEEERLWREENKAIPWEKL</sequence>
<dbReference type="InterPro" id="IPR014347">
    <property type="entry name" value="Tautomerase/MIF_sf"/>
</dbReference>
<accession>A0A6A6PC38</accession>
<dbReference type="EMBL" id="MU001671">
    <property type="protein sequence ID" value="KAF2461535.1"/>
    <property type="molecule type" value="Genomic_DNA"/>
</dbReference>
<evidence type="ECO:0000256" key="1">
    <source>
        <dbReference type="SAM" id="Phobius"/>
    </source>
</evidence>
<keyword evidence="1" id="KW-0472">Membrane</keyword>
<dbReference type="OrthoDB" id="2129288at2759"/>
<protein>
    <submittedName>
        <fullName evidence="3">Putative oxalocrotonate tautomerase</fullName>
    </submittedName>
</protein>
<feature type="transmembrane region" description="Helical" evidence="1">
    <location>
        <begin position="29"/>
        <end position="47"/>
    </location>
</feature>
<evidence type="ECO:0000313" key="3">
    <source>
        <dbReference type="EMBL" id="KAF2461535.1"/>
    </source>
</evidence>